<keyword evidence="3" id="KW-1185">Reference proteome</keyword>
<gene>
    <name evidence="2" type="ORF">GQ55_8G098200</name>
</gene>
<accession>A0A2T7CM76</accession>
<evidence type="ECO:0000313" key="2">
    <source>
        <dbReference type="EMBL" id="PUZ44440.1"/>
    </source>
</evidence>
<sequence>MAAIARRIRNLNLPEVEDAEPAEDEHDNSAENENNENLQGPPHIYSLLTRMPRHHPQSPIKIIWTDENGVPNERMHILRNYKKGKRTTIVIFQLKISMRCSMR</sequence>
<dbReference type="AlphaFoldDB" id="A0A2T7CM76"/>
<protein>
    <submittedName>
        <fullName evidence="2">Uncharacterized protein</fullName>
    </submittedName>
</protein>
<name>A0A2T7CM76_9POAL</name>
<organism evidence="2 3">
    <name type="scientific">Panicum hallii var. hallii</name>
    <dbReference type="NCBI Taxonomy" id="1504633"/>
    <lineage>
        <taxon>Eukaryota</taxon>
        <taxon>Viridiplantae</taxon>
        <taxon>Streptophyta</taxon>
        <taxon>Embryophyta</taxon>
        <taxon>Tracheophyta</taxon>
        <taxon>Spermatophyta</taxon>
        <taxon>Magnoliopsida</taxon>
        <taxon>Liliopsida</taxon>
        <taxon>Poales</taxon>
        <taxon>Poaceae</taxon>
        <taxon>PACMAD clade</taxon>
        <taxon>Panicoideae</taxon>
        <taxon>Panicodae</taxon>
        <taxon>Paniceae</taxon>
        <taxon>Panicinae</taxon>
        <taxon>Panicum</taxon>
        <taxon>Panicum sect. Panicum</taxon>
    </lineage>
</organism>
<dbReference type="Proteomes" id="UP000244336">
    <property type="component" value="Chromosome 8"/>
</dbReference>
<dbReference type="EMBL" id="CM009756">
    <property type="protein sequence ID" value="PUZ44440.1"/>
    <property type="molecule type" value="Genomic_DNA"/>
</dbReference>
<reference evidence="2 3" key="1">
    <citation type="submission" date="2018-04" db="EMBL/GenBank/DDBJ databases">
        <title>WGS assembly of Panicum hallii var. hallii HAL2.</title>
        <authorList>
            <person name="Lovell J."/>
            <person name="Jenkins J."/>
            <person name="Lowry D."/>
            <person name="Mamidi S."/>
            <person name="Sreedasyam A."/>
            <person name="Weng X."/>
            <person name="Barry K."/>
            <person name="Bonette J."/>
            <person name="Campitelli B."/>
            <person name="Daum C."/>
            <person name="Gordon S."/>
            <person name="Gould B."/>
            <person name="Lipzen A."/>
            <person name="MacQueen A."/>
            <person name="Palacio-Mejia J."/>
            <person name="Plott C."/>
            <person name="Shakirov E."/>
            <person name="Shu S."/>
            <person name="Yoshinaga Y."/>
            <person name="Zane M."/>
            <person name="Rokhsar D."/>
            <person name="Grimwood J."/>
            <person name="Schmutz J."/>
            <person name="Juenger T."/>
        </authorList>
    </citation>
    <scope>NUCLEOTIDE SEQUENCE [LARGE SCALE GENOMIC DNA]</scope>
    <source>
        <strain evidence="3">cv. HAL2</strain>
    </source>
</reference>
<feature type="compositionally biased region" description="Acidic residues" evidence="1">
    <location>
        <begin position="15"/>
        <end position="26"/>
    </location>
</feature>
<feature type="region of interest" description="Disordered" evidence="1">
    <location>
        <begin position="1"/>
        <end position="43"/>
    </location>
</feature>
<evidence type="ECO:0000256" key="1">
    <source>
        <dbReference type="SAM" id="MobiDB-lite"/>
    </source>
</evidence>
<proteinExistence type="predicted"/>
<evidence type="ECO:0000313" key="3">
    <source>
        <dbReference type="Proteomes" id="UP000244336"/>
    </source>
</evidence>
<dbReference type="Gramene" id="PUZ44440">
    <property type="protein sequence ID" value="PUZ44440"/>
    <property type="gene ID" value="GQ55_8G098200"/>
</dbReference>